<dbReference type="CDD" id="cd01936">
    <property type="entry name" value="Ntn_CA"/>
    <property type="match status" value="1"/>
</dbReference>
<dbReference type="PANTHER" id="PTHR34218">
    <property type="entry name" value="PEPTIDASE S45 PENICILLIN AMIDASE"/>
    <property type="match status" value="1"/>
</dbReference>
<proteinExistence type="inferred from homology"/>
<dbReference type="PANTHER" id="PTHR34218:SF3">
    <property type="entry name" value="ACYL-HOMOSERINE LACTONE ACYLASE PVDQ"/>
    <property type="match status" value="1"/>
</dbReference>
<dbReference type="Gene3D" id="1.10.1400.10">
    <property type="match status" value="1"/>
</dbReference>
<dbReference type="InterPro" id="IPR043146">
    <property type="entry name" value="Penicillin_amidase_N_B-knob"/>
</dbReference>
<dbReference type="EMBL" id="JAHEPS010000001">
    <property type="protein sequence ID" value="MBT1443588.1"/>
    <property type="molecule type" value="Genomic_DNA"/>
</dbReference>
<gene>
    <name evidence="5" type="ORF">KJI95_03505</name>
</gene>
<dbReference type="Gene3D" id="3.60.20.10">
    <property type="entry name" value="Glutamine Phosphoribosylpyrophosphate, subunit 1, domain 1"/>
    <property type="match status" value="1"/>
</dbReference>
<dbReference type="Gene3D" id="1.10.439.10">
    <property type="entry name" value="Penicillin Amidohydrolase, domain 1"/>
    <property type="match status" value="1"/>
</dbReference>
<comment type="caution">
    <text evidence="5">The sequence shown here is derived from an EMBL/GenBank/DDBJ whole genome shotgun (WGS) entry which is preliminary data.</text>
</comment>
<dbReference type="SUPFAM" id="SSF56235">
    <property type="entry name" value="N-terminal nucleophile aminohydrolases (Ntn hydrolases)"/>
    <property type="match status" value="1"/>
</dbReference>
<dbReference type="PROSITE" id="PS51257">
    <property type="entry name" value="PROKAR_LIPOPROTEIN"/>
    <property type="match status" value="1"/>
</dbReference>
<keyword evidence="3" id="KW-0378">Hydrolase</keyword>
<keyword evidence="4" id="KW-0865">Zymogen</keyword>
<keyword evidence="2" id="KW-0732">Signal</keyword>
<evidence type="ECO:0000313" key="5">
    <source>
        <dbReference type="EMBL" id="MBT1443588.1"/>
    </source>
</evidence>
<dbReference type="Pfam" id="PF01804">
    <property type="entry name" value="Penicil_amidase"/>
    <property type="match status" value="1"/>
</dbReference>
<dbReference type="Proteomes" id="UP001195903">
    <property type="component" value="Unassembled WGS sequence"/>
</dbReference>
<keyword evidence="6" id="KW-1185">Reference proteome</keyword>
<reference evidence="5 6" key="1">
    <citation type="submission" date="2021-05" db="EMBL/GenBank/DDBJ databases">
        <title>Shewanella sp. JM162201.</title>
        <authorList>
            <person name="Xu S."/>
            <person name="Li A."/>
        </authorList>
    </citation>
    <scope>NUCLEOTIDE SEQUENCE [LARGE SCALE GENOMIC DNA]</scope>
    <source>
        <strain evidence="5 6">JM162201</strain>
    </source>
</reference>
<dbReference type="Gene3D" id="2.30.120.10">
    <property type="match status" value="1"/>
</dbReference>
<organism evidence="5 6">
    <name type="scientific">Shewanella jiangmenensis</name>
    <dbReference type="NCBI Taxonomy" id="2837387"/>
    <lineage>
        <taxon>Bacteria</taxon>
        <taxon>Pseudomonadati</taxon>
        <taxon>Pseudomonadota</taxon>
        <taxon>Gammaproteobacteria</taxon>
        <taxon>Alteromonadales</taxon>
        <taxon>Shewanellaceae</taxon>
        <taxon>Shewanella</taxon>
    </lineage>
</organism>
<name>A0ABS5V0Z4_9GAMM</name>
<evidence type="ECO:0000313" key="6">
    <source>
        <dbReference type="Proteomes" id="UP001195903"/>
    </source>
</evidence>
<accession>A0ABS5V0Z4</accession>
<comment type="similarity">
    <text evidence="1">Belongs to the peptidase S45 family.</text>
</comment>
<dbReference type="InterPro" id="IPR029055">
    <property type="entry name" value="Ntn_hydrolases_N"/>
</dbReference>
<dbReference type="InterPro" id="IPR002692">
    <property type="entry name" value="S45"/>
</dbReference>
<evidence type="ECO:0000256" key="3">
    <source>
        <dbReference type="ARBA" id="ARBA00022801"/>
    </source>
</evidence>
<dbReference type="InterPro" id="IPR043147">
    <property type="entry name" value="Penicillin_amidase_A-knob"/>
</dbReference>
<evidence type="ECO:0000256" key="2">
    <source>
        <dbReference type="ARBA" id="ARBA00022729"/>
    </source>
</evidence>
<evidence type="ECO:0000256" key="1">
    <source>
        <dbReference type="ARBA" id="ARBA00006586"/>
    </source>
</evidence>
<sequence>MTFNKLVLALGLGGSMLLTGCNDSDSTDTTPPPPGSGLVAFAPDGKLSVNIRRTSYGVPHIKADNLESLGYGNGYVQAEDNLCILADGFIKANSQRSLYFGPHASLDFTTGMPTSEDNGNLISDFAYKALKIRAQAEAKWPSFSDNSRALISGFVAGYNQYLADLDAGKVQGEPFCAGQPWVKPIVAEDVVTYLFSIALLPGAANFLDLIFYANPGDATEYLPRIIGPAPAGVAAVAGLPASKDNVSAKGFVDDVNQRLIARAARIQTPETNPRDLGSNGWGLGKDKTENGRGMVLGNPHFPHTGNLRFWQSHATIPGQLDVMGGSLVGMPGPINIGFNENLAWTHTFSTAEHFIVYQLELKSGDRMQYLLDGAVKDIKKDTVQVLVNAGPAGILVAEKDVYTTEKGVMIEAPANLAPFGWDDGGAFMLQDANMANMDPIDHWLAMNLAKNKDEFQQAFKDYDGVIFNNTMYADKEGNAFYIDDSTVPGLSDAAVMLLRTEKAIIDARAKAGFTILPGNTSMFAFDGPMPYNRAPKLERSDFVQNSNNSFWSTNLSEPLEFYSPMYGPERGKQSLRTRMALKMMSDAGGSDGKFNLDELEGAALGNRSYLAEMVLDDLLTQCAAQGSTPVVVAEGVSKDISAACDALSRWNGKQDNDSVGGALLREFAHNFKDTMLTVPFDYTAAATTPSGLATDGSALKALALAAINLEKAGFAVDAPLGSVQFVERSLPNGLPSGQRIPWPGTHNAEGGFNVFSTSMSGDDTLIPQHSYPAAVDAVSGKVLPSGLTAKGYQIRYGSSWMMAVSFTDTGVDARGILTYSQTSNILRPEFADQALLYATEKRFRPFRFTEADIAADVQQTLDLTGTSVAKP</sequence>
<dbReference type="RefSeq" id="WP_214505763.1">
    <property type="nucleotide sequence ID" value="NZ_JAHEPS010000001.1"/>
</dbReference>
<dbReference type="InterPro" id="IPR023343">
    <property type="entry name" value="Penicillin_amidase_dom1"/>
</dbReference>
<protein>
    <submittedName>
        <fullName evidence="5">Acylase</fullName>
    </submittedName>
</protein>
<evidence type="ECO:0000256" key="4">
    <source>
        <dbReference type="ARBA" id="ARBA00023145"/>
    </source>
</evidence>